<proteinExistence type="predicted"/>
<organism evidence="2 3">
    <name type="scientific">Hypholoma sublateritium (strain FD-334 SS-4)</name>
    <dbReference type="NCBI Taxonomy" id="945553"/>
    <lineage>
        <taxon>Eukaryota</taxon>
        <taxon>Fungi</taxon>
        <taxon>Dikarya</taxon>
        <taxon>Basidiomycota</taxon>
        <taxon>Agaricomycotina</taxon>
        <taxon>Agaricomycetes</taxon>
        <taxon>Agaricomycetidae</taxon>
        <taxon>Agaricales</taxon>
        <taxon>Agaricineae</taxon>
        <taxon>Strophariaceae</taxon>
        <taxon>Hypholoma</taxon>
    </lineage>
</organism>
<evidence type="ECO:0000313" key="2">
    <source>
        <dbReference type="EMBL" id="KJA22586.1"/>
    </source>
</evidence>
<name>A0A0D2P1K3_HYPSF</name>
<reference evidence="3" key="1">
    <citation type="submission" date="2014-04" db="EMBL/GenBank/DDBJ databases">
        <title>Evolutionary Origins and Diversification of the Mycorrhizal Mutualists.</title>
        <authorList>
            <consortium name="DOE Joint Genome Institute"/>
            <consortium name="Mycorrhizal Genomics Consortium"/>
            <person name="Kohler A."/>
            <person name="Kuo A."/>
            <person name="Nagy L.G."/>
            <person name="Floudas D."/>
            <person name="Copeland A."/>
            <person name="Barry K.W."/>
            <person name="Cichocki N."/>
            <person name="Veneault-Fourrey C."/>
            <person name="LaButti K."/>
            <person name="Lindquist E.A."/>
            <person name="Lipzen A."/>
            <person name="Lundell T."/>
            <person name="Morin E."/>
            <person name="Murat C."/>
            <person name="Riley R."/>
            <person name="Ohm R."/>
            <person name="Sun H."/>
            <person name="Tunlid A."/>
            <person name="Henrissat B."/>
            <person name="Grigoriev I.V."/>
            <person name="Hibbett D.S."/>
            <person name="Martin F."/>
        </authorList>
    </citation>
    <scope>NUCLEOTIDE SEQUENCE [LARGE SCALE GENOMIC DNA]</scope>
    <source>
        <strain evidence="3">FD-334 SS-4</strain>
    </source>
</reference>
<dbReference type="OMA" id="PIFRTDI"/>
<accession>A0A0D2P1K3</accession>
<dbReference type="EMBL" id="KN817549">
    <property type="protein sequence ID" value="KJA22586.1"/>
    <property type="molecule type" value="Genomic_DNA"/>
</dbReference>
<sequence>MIPLTSVPISIYSLTNECLPSIPTHPSHKYFFALFSSNLLVNTDTPTMRTSDIPLMPLFKHNATAAATGDIRADTPAFRTDLQLFSPGNRESSLRFNPFDVSVLYYLVMEYYRQLKPRSYTADISVFAQDDTANETVGLRIISTRGIHWIQNAPGILDILVTLQWGNLIRAFCVIATVAVWLITLVLLLLMFTAVIFGSRQRGEVLVAPVATVFAFTQLHNSMPGTPAGFGSSDEKLDNVPSQRIFFKATCLAALTLGAFILTDPTETPHALTRDLLYEAFPSIKRITREREQKLQASGDVDP</sequence>
<keyword evidence="1" id="KW-1133">Transmembrane helix</keyword>
<dbReference type="STRING" id="945553.A0A0D2P1K3"/>
<dbReference type="OrthoDB" id="2923771at2759"/>
<keyword evidence="1" id="KW-0812">Transmembrane</keyword>
<keyword evidence="1" id="KW-0472">Membrane</keyword>
<evidence type="ECO:0000256" key="1">
    <source>
        <dbReference type="SAM" id="Phobius"/>
    </source>
</evidence>
<feature type="transmembrane region" description="Helical" evidence="1">
    <location>
        <begin position="168"/>
        <end position="197"/>
    </location>
</feature>
<dbReference type="AlphaFoldDB" id="A0A0D2P1K3"/>
<protein>
    <submittedName>
        <fullName evidence="2">Uncharacterized protein</fullName>
    </submittedName>
</protein>
<keyword evidence="3" id="KW-1185">Reference proteome</keyword>
<dbReference type="Proteomes" id="UP000054270">
    <property type="component" value="Unassembled WGS sequence"/>
</dbReference>
<gene>
    <name evidence="2" type="ORF">HYPSUDRAFT_1084382</name>
</gene>
<evidence type="ECO:0000313" key="3">
    <source>
        <dbReference type="Proteomes" id="UP000054270"/>
    </source>
</evidence>